<dbReference type="InterPro" id="IPR006153">
    <property type="entry name" value="Cation/H_exchanger_TM"/>
</dbReference>
<evidence type="ECO:0000256" key="4">
    <source>
        <dbReference type="ARBA" id="ARBA00022692"/>
    </source>
</evidence>
<keyword evidence="4 7" id="KW-0812">Transmembrane</keyword>
<dbReference type="GO" id="GO:0016020">
    <property type="term" value="C:membrane"/>
    <property type="evidence" value="ECO:0007669"/>
    <property type="project" value="UniProtKB-SubCell"/>
</dbReference>
<keyword evidence="6 7" id="KW-0472">Membrane</keyword>
<feature type="transmembrane region" description="Helical" evidence="7">
    <location>
        <begin position="353"/>
        <end position="373"/>
    </location>
</feature>
<dbReference type="InterPro" id="IPR003148">
    <property type="entry name" value="RCK_N"/>
</dbReference>
<feature type="transmembrane region" description="Helical" evidence="7">
    <location>
        <begin position="214"/>
        <end position="234"/>
    </location>
</feature>
<evidence type="ECO:0000259" key="9">
    <source>
        <dbReference type="Pfam" id="PF02254"/>
    </source>
</evidence>
<dbReference type="Gene3D" id="3.40.50.720">
    <property type="entry name" value="NAD(P)-binding Rossmann-like Domain"/>
    <property type="match status" value="1"/>
</dbReference>
<evidence type="ECO:0000256" key="3">
    <source>
        <dbReference type="ARBA" id="ARBA00022448"/>
    </source>
</evidence>
<dbReference type="Pfam" id="PF00999">
    <property type="entry name" value="Na_H_Exchanger"/>
    <property type="match status" value="1"/>
</dbReference>
<feature type="transmembrane region" description="Helical" evidence="7">
    <location>
        <begin position="182"/>
        <end position="202"/>
    </location>
</feature>
<feature type="domain" description="Cation/H+ exchanger transmembrane" evidence="8">
    <location>
        <begin position="14"/>
        <end position="368"/>
    </location>
</feature>
<keyword evidence="5 7" id="KW-1133">Transmembrane helix</keyword>
<dbReference type="SUPFAM" id="SSF51735">
    <property type="entry name" value="NAD(P)-binding Rossmann-fold domains"/>
    <property type="match status" value="1"/>
</dbReference>
<dbReference type="GO" id="GO:0015297">
    <property type="term" value="F:antiporter activity"/>
    <property type="evidence" value="ECO:0007669"/>
    <property type="project" value="InterPro"/>
</dbReference>
<dbReference type="InterPro" id="IPR036291">
    <property type="entry name" value="NAD(P)-bd_dom_sf"/>
</dbReference>
<feature type="transmembrane region" description="Helical" evidence="7">
    <location>
        <begin position="30"/>
        <end position="49"/>
    </location>
</feature>
<evidence type="ECO:0000259" key="8">
    <source>
        <dbReference type="Pfam" id="PF00999"/>
    </source>
</evidence>
<organism evidence="10">
    <name type="scientific">freshwater metagenome</name>
    <dbReference type="NCBI Taxonomy" id="449393"/>
    <lineage>
        <taxon>unclassified sequences</taxon>
        <taxon>metagenomes</taxon>
        <taxon>ecological metagenomes</taxon>
    </lineage>
</organism>
<dbReference type="GO" id="GO:1902600">
    <property type="term" value="P:proton transmembrane transport"/>
    <property type="evidence" value="ECO:0007669"/>
    <property type="project" value="InterPro"/>
</dbReference>
<keyword evidence="3" id="KW-0813">Transport</keyword>
<dbReference type="PANTHER" id="PTHR42751:SF3">
    <property type="entry name" value="SODIUM_GLUTAMATE SYMPORTER"/>
    <property type="match status" value="1"/>
</dbReference>
<accession>A0A6J6BQI7</accession>
<evidence type="ECO:0000256" key="7">
    <source>
        <dbReference type="SAM" id="Phobius"/>
    </source>
</evidence>
<dbReference type="InterPro" id="IPR038770">
    <property type="entry name" value="Na+/solute_symporter_sf"/>
</dbReference>
<dbReference type="GO" id="GO:0006813">
    <property type="term" value="P:potassium ion transport"/>
    <property type="evidence" value="ECO:0007669"/>
    <property type="project" value="InterPro"/>
</dbReference>
<comment type="similarity">
    <text evidence="2">Belongs to the monovalent cation:proton antiporter 2 (CPA2) transporter (TC 2.A.37) family.</text>
</comment>
<dbReference type="EMBL" id="CAEZST010000002">
    <property type="protein sequence ID" value="CAB4540629.1"/>
    <property type="molecule type" value="Genomic_DNA"/>
</dbReference>
<evidence type="ECO:0000313" key="10">
    <source>
        <dbReference type="EMBL" id="CAB4540629.1"/>
    </source>
</evidence>
<feature type="transmembrane region" description="Helical" evidence="7">
    <location>
        <begin position="327"/>
        <end position="347"/>
    </location>
</feature>
<proteinExistence type="inferred from homology"/>
<name>A0A6J6BQI7_9ZZZZ</name>
<feature type="transmembrane region" description="Helical" evidence="7">
    <location>
        <begin position="290"/>
        <end position="315"/>
    </location>
</feature>
<evidence type="ECO:0000256" key="2">
    <source>
        <dbReference type="ARBA" id="ARBA00005551"/>
    </source>
</evidence>
<feature type="transmembrane region" description="Helical" evidence="7">
    <location>
        <begin position="116"/>
        <end position="135"/>
    </location>
</feature>
<evidence type="ECO:0000256" key="1">
    <source>
        <dbReference type="ARBA" id="ARBA00004141"/>
    </source>
</evidence>
<evidence type="ECO:0000256" key="5">
    <source>
        <dbReference type="ARBA" id="ARBA00022989"/>
    </source>
</evidence>
<evidence type="ECO:0000313" key="11">
    <source>
        <dbReference type="EMBL" id="CAB4569686.1"/>
    </source>
</evidence>
<feature type="transmembrane region" description="Helical" evidence="7">
    <location>
        <begin position="86"/>
        <end position="110"/>
    </location>
</feature>
<gene>
    <name evidence="10" type="ORF">UFOPK1503_00202</name>
    <name evidence="11" type="ORF">UFOPK1693_00593</name>
</gene>
<reference evidence="10" key="1">
    <citation type="submission" date="2020-05" db="EMBL/GenBank/DDBJ databases">
        <authorList>
            <person name="Chiriac C."/>
            <person name="Salcher M."/>
            <person name="Ghai R."/>
            <person name="Kavagutti S V."/>
        </authorList>
    </citation>
    <scope>NUCLEOTIDE SEQUENCE</scope>
</reference>
<comment type="subcellular location">
    <subcellularLocation>
        <location evidence="1">Membrane</location>
        <topology evidence="1">Multi-pass membrane protein</topology>
    </subcellularLocation>
</comment>
<protein>
    <submittedName>
        <fullName evidence="10">Unannotated protein</fullName>
    </submittedName>
</protein>
<dbReference type="Gene3D" id="1.20.1530.20">
    <property type="match status" value="1"/>
</dbReference>
<evidence type="ECO:0000256" key="6">
    <source>
        <dbReference type="ARBA" id="ARBA00023136"/>
    </source>
</evidence>
<dbReference type="Pfam" id="PF02254">
    <property type="entry name" value="TrkA_N"/>
    <property type="match status" value="1"/>
</dbReference>
<feature type="transmembrane region" description="Helical" evidence="7">
    <location>
        <begin position="55"/>
        <end position="74"/>
    </location>
</feature>
<sequence length="542" mass="58369">MIESAFGQVALILLVTAIIGMGAKFARQPLVVAYIFVGILLGPTFLNLVQYEEEIELFAELGIALLLFLVGLKLDLSLIKNIGKVAVFTGLGQVIFTGLLGYFIVVGFGFDVVQAAYIAVAITFSSTIIVVKLLSDRREIDQLHGQIAVGFLIVQDILVIIFMVVIAAIGSSAGEVDRSIPVLIFGSIAYIAAAVAISKFLLPRLLAWLSKSQELTLLFGVSWALSLAAISYSLGLSMEIGAFIAGVALASTPYRESLSGRMVSLRDIMVLFFFIQLGSSLSFSDAVEQLIPAIVISIFVLVAKPIIVMLIMRSLGYRNQVSFKTSMAIAQISEFSLILMALGFSLGQVSQSAVSLVTLIAVITITLSTYFILYSDKIYALLFPWLKKFDIPAEDGLDEKAIEARYDAIVIGAGRLGSSVIAGLASKGANLLIVDHNPTTLNRLGNDGHGTLYGDISDPEFASSLPLNEADAIICTAQERSTNLVVLETLDRYGYTGQICLTAMDEPTAAVLQEHPRVTVIRPLKMAANSIIDALPNLRERE</sequence>
<dbReference type="PANTHER" id="PTHR42751">
    <property type="entry name" value="SODIUM/HYDROGEN EXCHANGER FAMILY/TRKA DOMAIN PROTEIN"/>
    <property type="match status" value="1"/>
</dbReference>
<dbReference type="AlphaFoldDB" id="A0A6J6BQI7"/>
<dbReference type="EMBL" id="CAEZTO010000005">
    <property type="protein sequence ID" value="CAB4569686.1"/>
    <property type="molecule type" value="Genomic_DNA"/>
</dbReference>
<feature type="transmembrane region" description="Helical" evidence="7">
    <location>
        <begin position="268"/>
        <end position="284"/>
    </location>
</feature>
<feature type="transmembrane region" description="Helical" evidence="7">
    <location>
        <begin position="6"/>
        <end position="23"/>
    </location>
</feature>
<feature type="transmembrane region" description="Helical" evidence="7">
    <location>
        <begin position="147"/>
        <end position="170"/>
    </location>
</feature>
<feature type="domain" description="RCK N-terminal" evidence="9">
    <location>
        <begin position="409"/>
        <end position="516"/>
    </location>
</feature>